<reference evidence="4 5" key="1">
    <citation type="submission" date="2023-09" db="EMBL/GenBank/DDBJ databases">
        <title>Novel taxa isolated from Blanes Bay.</title>
        <authorList>
            <person name="Rey-Velasco X."/>
            <person name="Lucena T."/>
        </authorList>
    </citation>
    <scope>NUCLEOTIDE SEQUENCE [LARGE SCALE GENOMIC DNA]</scope>
    <source>
        <strain evidence="4 5">S356</strain>
    </source>
</reference>
<feature type="domain" description="Secretion system C-terminal sorting" evidence="3">
    <location>
        <begin position="987"/>
        <end position="1045"/>
    </location>
</feature>
<keyword evidence="1 2" id="KW-0732">Signal</keyword>
<evidence type="ECO:0000313" key="4">
    <source>
        <dbReference type="EMBL" id="MDT7831001.1"/>
    </source>
</evidence>
<dbReference type="Proteomes" id="UP001257277">
    <property type="component" value="Unassembled WGS sequence"/>
</dbReference>
<organism evidence="4 5">
    <name type="scientific">Asprobacillus argus</name>
    <dbReference type="NCBI Taxonomy" id="3076534"/>
    <lineage>
        <taxon>Bacteria</taxon>
        <taxon>Pseudomonadati</taxon>
        <taxon>Bacteroidota</taxon>
        <taxon>Flavobacteriia</taxon>
        <taxon>Flavobacteriales</taxon>
        <taxon>Flavobacteriaceae</taxon>
        <taxon>Asprobacillus</taxon>
    </lineage>
</organism>
<keyword evidence="5" id="KW-1185">Reference proteome</keyword>
<dbReference type="NCBIfam" id="TIGR04183">
    <property type="entry name" value="Por_Secre_tail"/>
    <property type="match status" value="1"/>
</dbReference>
<dbReference type="RefSeq" id="WP_349240256.1">
    <property type="nucleotide sequence ID" value="NZ_JAVTTO010000001.1"/>
</dbReference>
<dbReference type="Pfam" id="PF18962">
    <property type="entry name" value="Por_Secre_tail"/>
    <property type="match status" value="1"/>
</dbReference>
<dbReference type="SUPFAM" id="SSF49899">
    <property type="entry name" value="Concanavalin A-like lectins/glucanases"/>
    <property type="match status" value="2"/>
</dbReference>
<proteinExistence type="predicted"/>
<evidence type="ECO:0000256" key="2">
    <source>
        <dbReference type="SAM" id="SignalP"/>
    </source>
</evidence>
<feature type="chain" id="PRO_5045096414" evidence="2">
    <location>
        <begin position="19"/>
        <end position="1047"/>
    </location>
</feature>
<feature type="signal peptide" evidence="2">
    <location>
        <begin position="1"/>
        <end position="18"/>
    </location>
</feature>
<evidence type="ECO:0000313" key="5">
    <source>
        <dbReference type="Proteomes" id="UP001257277"/>
    </source>
</evidence>
<gene>
    <name evidence="4" type="ORF">RQM59_01340</name>
</gene>
<dbReference type="Pfam" id="PF13385">
    <property type="entry name" value="Laminin_G_3"/>
    <property type="match status" value="1"/>
</dbReference>
<dbReference type="InterPro" id="IPR013320">
    <property type="entry name" value="ConA-like_dom_sf"/>
</dbReference>
<protein>
    <submittedName>
        <fullName evidence="4">LamG-like jellyroll fold domain-containing protein</fullName>
    </submittedName>
</protein>
<comment type="caution">
    <text evidence="4">The sequence shown here is derived from an EMBL/GenBank/DDBJ whole genome shotgun (WGS) entry which is preliminary data.</text>
</comment>
<accession>A0ABU3LCI8</accession>
<dbReference type="EMBL" id="JAVTTO010000001">
    <property type="protein sequence ID" value="MDT7831001.1"/>
    <property type="molecule type" value="Genomic_DNA"/>
</dbReference>
<name>A0ABU3LCI8_9FLAO</name>
<sequence>MRRIYVLITFLFGFQAFGQTPCSSGLIANGVDDYITVPNTDAINLQNTRNRTIEFWFKTSDITTKQVIYEEGAQVNAFLVYLEGGRIYLGAFRNNASVAADRRMFRSGAGDIETDQWNHVALTLEDTVSPDLTLKWYLNGVEQDSQDGLQVNTHSGDISILRNGGELRFPSSLASNWVASSVGGSTAETYNAGFTGNDGSDLNYGGNLALFRIWNVARTQSEIDTNKSTFLSSGTDLVAYLEEDRINYQVDGDTSIASALNNGSETYTVIPNTDAINLQNTRDRTVEFQFTATDITSRQVLFEEGGGTNAITAFIEGGRFYFGAYRNNADSAANRRFFRSAAGAISINTTYHVAITLEDTTSPDLTLKWYLDGVEQDSQDGLQVNSHSGDINVGRGDGSIRFPSDLVSNWTTSSVGGSTSETYNNTTTTDSNTNDFTGSIDLFRVWNVARTQSEIDTNKATLLTSGTSLVAYQEGETFNYMPNGGSSISASVSTSGVFIWDGSSTSTWETTTNWVADTTPSATKAQEVVINDGTNDPEITTEVLIGSLTVNAGAELIVKSGGTLNIYYDLVNNGTITVEDGGALIFNSCSQTPSGSGTYTIQRNSPSYAEKFFFSYWSSPLTEADSDPTILFPNSPIIYAFNANQMTADWVFNAGANLKPGNGYAVRSEDAGSFSASFTGTPNFRDISVMLYNNENADASDTVSSGGDNLVGNPYTSAIDWDRVITDPDNADLEGTIYVWDQNATYQGNNSVDDYLEYNITGGASNTTTGKLGTGQGFFIRVTSAATLTFKTTHQIAANNTQFYRGNSEVLTQDKKEGRSWLELSKGNSRSPILIGFLKGATNEFDRLYDSPYNDKNTVFGLYSISDALKKSAIQGLPRLTDYSKTVPLGFVIDEVGEQTIRITEEHIDSDYDIYLEDTELNIFTDLRKKEYTFTIDTPGENNTRFKMHYTQSLHLDKSLLPEESEHHLYVNATKDIEVLLRGSLSTASVKDVNVYDIQGRRVAMLQQSINEKRKLNMSNLNSGLYIVNVTLYNSEKRLTKKIIVSN</sequence>
<dbReference type="Gene3D" id="2.60.120.200">
    <property type="match status" value="2"/>
</dbReference>
<dbReference type="InterPro" id="IPR026444">
    <property type="entry name" value="Secre_tail"/>
</dbReference>
<evidence type="ECO:0000256" key="1">
    <source>
        <dbReference type="ARBA" id="ARBA00022729"/>
    </source>
</evidence>
<evidence type="ECO:0000259" key="3">
    <source>
        <dbReference type="Pfam" id="PF18962"/>
    </source>
</evidence>